<feature type="compositionally biased region" description="Gly residues" evidence="4">
    <location>
        <begin position="417"/>
        <end position="428"/>
    </location>
</feature>
<feature type="compositionally biased region" description="Basic and acidic residues" evidence="4">
    <location>
        <begin position="8"/>
        <end position="19"/>
    </location>
</feature>
<keyword evidence="3" id="KW-0233">DNA recombination</keyword>
<dbReference type="RefSeq" id="WP_387132243.1">
    <property type="nucleotide sequence ID" value="NZ_JBIATK010000012.1"/>
</dbReference>
<feature type="region of interest" description="Disordered" evidence="4">
    <location>
        <begin position="412"/>
        <end position="436"/>
    </location>
</feature>
<dbReference type="CDD" id="cd01189">
    <property type="entry name" value="INT_ICEBs1_C_like"/>
    <property type="match status" value="1"/>
</dbReference>
<evidence type="ECO:0000256" key="1">
    <source>
        <dbReference type="ARBA" id="ARBA00008857"/>
    </source>
</evidence>
<keyword evidence="7" id="KW-1185">Reference proteome</keyword>
<evidence type="ECO:0000256" key="2">
    <source>
        <dbReference type="ARBA" id="ARBA00023125"/>
    </source>
</evidence>
<feature type="domain" description="Tyr recombinase" evidence="5">
    <location>
        <begin position="187"/>
        <end position="397"/>
    </location>
</feature>
<dbReference type="InterPro" id="IPR010998">
    <property type="entry name" value="Integrase_recombinase_N"/>
</dbReference>
<dbReference type="InterPro" id="IPR050090">
    <property type="entry name" value="Tyrosine_recombinase_XerCD"/>
</dbReference>
<gene>
    <name evidence="6" type="ORF">ACFYY5_29730</name>
</gene>
<comment type="caution">
    <text evidence="6">The sequence shown here is derived from an EMBL/GenBank/DDBJ whole genome shotgun (WGS) entry which is preliminary data.</text>
</comment>
<evidence type="ECO:0000313" key="7">
    <source>
        <dbReference type="Proteomes" id="UP001602089"/>
    </source>
</evidence>
<dbReference type="EMBL" id="JBIATK010000012">
    <property type="protein sequence ID" value="MFF4027037.1"/>
    <property type="molecule type" value="Genomic_DNA"/>
</dbReference>
<proteinExistence type="inferred from homology"/>
<accession>A0ABW6TMJ1</accession>
<evidence type="ECO:0000313" key="6">
    <source>
        <dbReference type="EMBL" id="MFF4027037.1"/>
    </source>
</evidence>
<dbReference type="InterPro" id="IPR002104">
    <property type="entry name" value="Integrase_catalytic"/>
</dbReference>
<dbReference type="PANTHER" id="PTHR30349">
    <property type="entry name" value="PHAGE INTEGRASE-RELATED"/>
    <property type="match status" value="1"/>
</dbReference>
<dbReference type="Gene3D" id="1.10.150.130">
    <property type="match status" value="1"/>
</dbReference>
<dbReference type="Gene3D" id="1.10.443.10">
    <property type="entry name" value="Intergrase catalytic core"/>
    <property type="match status" value="1"/>
</dbReference>
<sequence length="436" mass="48692">MSHVQDQWFKEVPDPDKPGKTKKVKTAAWGKGMRYKVRWIDDGGAERSKSFPDKKKSEADAYKTFIDNSLLERAYVDPQIGKTPFKTVAYDWLKGTSPDPSSRDTTRRQMDKHIIPFFEKSSIARAGTVPAVRDWLEWVNKRGLDPFYVTLLFNQLSSILAMAHREKYIPDNPCKSSSITKPKAARKVIVPWQKAKVDAIHDALPARNKIVIPLGAGLGMRQGEILALDLAEDFDRTEQTVHIQRQIRRLNNGVLVFSLPKHDKTRVAPVGKYVADQLDAYADEFPPVPITLPWKFADGPAVTVNVLMTRDDAKVWYGELFNATVWAGAFRDAGIPRRRRIDGMHQLRHFYASTQLANLVSIRELAEYLGHADASLTLNTYGHLMPDSHSRSRAAVDTVWGVMSDPGTAYGRPGDLDGVGGGDLGEGSGVVDLDEI</sequence>
<dbReference type="PANTHER" id="PTHR30349:SF41">
    <property type="entry name" value="INTEGRASE_RECOMBINASE PROTEIN MJ0367-RELATED"/>
    <property type="match status" value="1"/>
</dbReference>
<dbReference type="Proteomes" id="UP001602089">
    <property type="component" value="Unassembled WGS sequence"/>
</dbReference>
<keyword evidence="2" id="KW-0238">DNA-binding</keyword>
<dbReference type="InterPro" id="IPR013762">
    <property type="entry name" value="Integrase-like_cat_sf"/>
</dbReference>
<comment type="similarity">
    <text evidence="1">Belongs to the 'phage' integrase family.</text>
</comment>
<evidence type="ECO:0000259" key="5">
    <source>
        <dbReference type="PROSITE" id="PS51898"/>
    </source>
</evidence>
<protein>
    <submittedName>
        <fullName evidence="6">Tyrosine-type recombinase/integrase</fullName>
    </submittedName>
</protein>
<evidence type="ECO:0000256" key="4">
    <source>
        <dbReference type="SAM" id="MobiDB-lite"/>
    </source>
</evidence>
<dbReference type="Pfam" id="PF00589">
    <property type="entry name" value="Phage_integrase"/>
    <property type="match status" value="1"/>
</dbReference>
<dbReference type="SUPFAM" id="SSF56349">
    <property type="entry name" value="DNA breaking-rejoining enzymes"/>
    <property type="match status" value="1"/>
</dbReference>
<evidence type="ECO:0000256" key="3">
    <source>
        <dbReference type="ARBA" id="ARBA00023172"/>
    </source>
</evidence>
<dbReference type="InterPro" id="IPR011010">
    <property type="entry name" value="DNA_brk_join_enz"/>
</dbReference>
<feature type="region of interest" description="Disordered" evidence="4">
    <location>
        <begin position="1"/>
        <end position="25"/>
    </location>
</feature>
<name>A0ABW6TMJ1_9NOCA</name>
<organism evidence="6 7">
    <name type="scientific">Nocardia elegans</name>
    <dbReference type="NCBI Taxonomy" id="300029"/>
    <lineage>
        <taxon>Bacteria</taxon>
        <taxon>Bacillati</taxon>
        <taxon>Actinomycetota</taxon>
        <taxon>Actinomycetes</taxon>
        <taxon>Mycobacteriales</taxon>
        <taxon>Nocardiaceae</taxon>
        <taxon>Nocardia</taxon>
    </lineage>
</organism>
<dbReference type="PROSITE" id="PS51898">
    <property type="entry name" value="TYR_RECOMBINASE"/>
    <property type="match status" value="1"/>
</dbReference>
<reference evidence="6 7" key="1">
    <citation type="submission" date="2024-10" db="EMBL/GenBank/DDBJ databases">
        <title>The Natural Products Discovery Center: Release of the First 8490 Sequenced Strains for Exploring Actinobacteria Biosynthetic Diversity.</title>
        <authorList>
            <person name="Kalkreuter E."/>
            <person name="Kautsar S.A."/>
            <person name="Yang D."/>
            <person name="Bader C.D."/>
            <person name="Teijaro C.N."/>
            <person name="Fluegel L."/>
            <person name="Davis C.M."/>
            <person name="Simpson J.R."/>
            <person name="Lauterbach L."/>
            <person name="Steele A.D."/>
            <person name="Gui C."/>
            <person name="Meng S."/>
            <person name="Li G."/>
            <person name="Viehrig K."/>
            <person name="Ye F."/>
            <person name="Su P."/>
            <person name="Kiefer A.F."/>
            <person name="Nichols A."/>
            <person name="Cepeda A.J."/>
            <person name="Yan W."/>
            <person name="Fan B."/>
            <person name="Jiang Y."/>
            <person name="Adhikari A."/>
            <person name="Zheng C.-J."/>
            <person name="Schuster L."/>
            <person name="Cowan T.M."/>
            <person name="Smanski M.J."/>
            <person name="Chevrette M.G."/>
            <person name="De Carvalho L.P.S."/>
            <person name="Shen B."/>
        </authorList>
    </citation>
    <scope>NUCLEOTIDE SEQUENCE [LARGE SCALE GENOMIC DNA]</scope>
    <source>
        <strain evidence="6 7">NPDC001867</strain>
    </source>
</reference>